<feature type="transmembrane region" description="Helical" evidence="1">
    <location>
        <begin position="25"/>
        <end position="46"/>
    </location>
</feature>
<dbReference type="OrthoDB" id="4279906at2"/>
<keyword evidence="1" id="KW-1133">Transmembrane helix</keyword>
<dbReference type="KEGG" id="snk:CP967_16200"/>
<gene>
    <name evidence="2" type="ORF">CP967_16200</name>
</gene>
<sequence length="420" mass="44071">MGGTSGDGPFGPTGDPGGRSRPHKALTALLCVVAVAGIGLSGWAVVTRVLDFRARSESRERIEEGCGGLVDPDLVLALHGGTDRVELSDRHSIHIDRRSSECAVHRTDRPGTPSHFSLVLTLSPEDPGADDRLVKTGHEPFERFSAGAGSDVTAVARYALPHPLGDGSLGEYDAETLTARAHCAPGGPFSTVEAEVRAWNDDPLTAQDRRQLAGLARQAADRAAGRSGCTAGLPPVPTAFPVPGTALGPAAEAGGTCAWYGKFTAAEGRGPLPDRALAAPAGKASDHDACLLALSPEGTAGIWPAYERTTPNPRDLHKALTLSPLWIQTDTLVGDETRGLRAGRAPVRAGTAGGEELTWWASSVCGGRPAVHLMQVSHEPYDDILRDRLEPLFRAYVDEATARRGCTGVAFPRTADFAGR</sequence>
<keyword evidence="1" id="KW-0472">Membrane</keyword>
<dbReference type="Proteomes" id="UP000326178">
    <property type="component" value="Chromosome"/>
</dbReference>
<evidence type="ECO:0008006" key="4">
    <source>
        <dbReference type="Google" id="ProtNLM"/>
    </source>
</evidence>
<proteinExistence type="predicted"/>
<protein>
    <recommendedName>
        <fullName evidence="4">DUF3558 domain-containing protein</fullName>
    </recommendedName>
</protein>
<accession>A0A5J6FEG6</accession>
<name>A0A5J6FEG6_9ACTN</name>
<dbReference type="AlphaFoldDB" id="A0A5J6FEG6"/>
<evidence type="ECO:0000313" key="2">
    <source>
        <dbReference type="EMBL" id="QEU73335.1"/>
    </source>
</evidence>
<organism evidence="2 3">
    <name type="scientific">Streptomyces nitrosporeus</name>
    <dbReference type="NCBI Taxonomy" id="28894"/>
    <lineage>
        <taxon>Bacteria</taxon>
        <taxon>Bacillati</taxon>
        <taxon>Actinomycetota</taxon>
        <taxon>Actinomycetes</taxon>
        <taxon>Kitasatosporales</taxon>
        <taxon>Streptomycetaceae</taxon>
        <taxon>Streptomyces</taxon>
    </lineage>
</organism>
<reference evidence="2 3" key="1">
    <citation type="submission" date="2017-09" db="EMBL/GenBank/DDBJ databases">
        <authorList>
            <person name="Lee N."/>
            <person name="Cho B.-K."/>
        </authorList>
    </citation>
    <scope>NUCLEOTIDE SEQUENCE [LARGE SCALE GENOMIC DNA]</scope>
    <source>
        <strain evidence="2 3">ATCC 12769</strain>
    </source>
</reference>
<evidence type="ECO:0000256" key="1">
    <source>
        <dbReference type="SAM" id="Phobius"/>
    </source>
</evidence>
<keyword evidence="3" id="KW-1185">Reference proteome</keyword>
<dbReference type="RefSeq" id="WP_150488646.1">
    <property type="nucleotide sequence ID" value="NZ_BMUV01000019.1"/>
</dbReference>
<dbReference type="EMBL" id="CP023702">
    <property type="protein sequence ID" value="QEU73335.1"/>
    <property type="molecule type" value="Genomic_DNA"/>
</dbReference>
<keyword evidence="1" id="KW-0812">Transmembrane</keyword>
<evidence type="ECO:0000313" key="3">
    <source>
        <dbReference type="Proteomes" id="UP000326178"/>
    </source>
</evidence>